<dbReference type="InterPro" id="IPR020846">
    <property type="entry name" value="MFS_dom"/>
</dbReference>
<dbReference type="Proteomes" id="UP000078544">
    <property type="component" value="Unassembled WGS sequence"/>
</dbReference>
<evidence type="ECO:0000256" key="4">
    <source>
        <dbReference type="ARBA" id="ARBA00022989"/>
    </source>
</evidence>
<dbReference type="Pfam" id="PF07690">
    <property type="entry name" value="MFS_1"/>
    <property type="match status" value="1"/>
</dbReference>
<dbReference type="PROSITE" id="PS50850">
    <property type="entry name" value="MFS"/>
    <property type="match status" value="1"/>
</dbReference>
<evidence type="ECO:0000259" key="8">
    <source>
        <dbReference type="PROSITE" id="PS50850"/>
    </source>
</evidence>
<dbReference type="OrthoDB" id="10021397at2759"/>
<proteinExistence type="inferred from homology"/>
<dbReference type="SUPFAM" id="SSF103473">
    <property type="entry name" value="MFS general substrate transporter"/>
    <property type="match status" value="1"/>
</dbReference>
<comment type="caution">
    <text evidence="9">The sequence shown here is derived from an EMBL/GenBank/DDBJ whole genome shotgun (WGS) entry which is preliminary data.</text>
</comment>
<keyword evidence="4 7" id="KW-1133">Transmembrane helix</keyword>
<dbReference type="InterPro" id="IPR011701">
    <property type="entry name" value="MFS"/>
</dbReference>
<protein>
    <submittedName>
        <fullName evidence="9">Efflux pump</fullName>
    </submittedName>
</protein>
<feature type="transmembrane region" description="Helical" evidence="7">
    <location>
        <begin position="145"/>
        <end position="167"/>
    </location>
</feature>
<sequence length="198" mass="21207">MDQSKVDAAASNEKTSFTNNDGDIMAETMQSDSKETDHPEENICDYVTGYKLAIIMASICLSCARMLLDTMIISTAIPRITDTFNSLPDVGWYASAYQFGSAAPQPLTGQIYTEFRTKWAFLAFFAVFEIGSLLCGAANSSNMLIVGRAVAGFGAAGIITGSITIIASCAPLEKRPGNLPLDIELSRPNTDLDQPSLA</sequence>
<name>A0A166PM17_9HYPO</name>
<evidence type="ECO:0000313" key="10">
    <source>
        <dbReference type="Proteomes" id="UP000078544"/>
    </source>
</evidence>
<evidence type="ECO:0000256" key="3">
    <source>
        <dbReference type="ARBA" id="ARBA00022692"/>
    </source>
</evidence>
<dbReference type="PANTHER" id="PTHR23501:SF193">
    <property type="entry name" value="MULTIDRUG TRANSPORTER, PUTATIVE (AFU_ORTHOLOGUE AFUA_8G00940)-RELATED"/>
    <property type="match status" value="1"/>
</dbReference>
<dbReference type="EMBL" id="AZGY01000006">
    <property type="protein sequence ID" value="KZZ97690.1"/>
    <property type="molecule type" value="Genomic_DNA"/>
</dbReference>
<evidence type="ECO:0000256" key="6">
    <source>
        <dbReference type="SAM" id="MobiDB-lite"/>
    </source>
</evidence>
<feature type="region of interest" description="Disordered" evidence="6">
    <location>
        <begin position="1"/>
        <end position="23"/>
    </location>
</feature>
<dbReference type="Gene3D" id="1.20.1250.20">
    <property type="entry name" value="MFS general substrate transporter like domains"/>
    <property type="match status" value="1"/>
</dbReference>
<gene>
    <name evidence="9" type="ORF">AAL_03654</name>
</gene>
<evidence type="ECO:0000256" key="7">
    <source>
        <dbReference type="SAM" id="Phobius"/>
    </source>
</evidence>
<dbReference type="STRING" id="1081109.A0A166PM17"/>
<feature type="compositionally biased region" description="Polar residues" evidence="6">
    <location>
        <begin position="12"/>
        <end position="21"/>
    </location>
</feature>
<organism evidence="9 10">
    <name type="scientific">Moelleriella libera RCEF 2490</name>
    <dbReference type="NCBI Taxonomy" id="1081109"/>
    <lineage>
        <taxon>Eukaryota</taxon>
        <taxon>Fungi</taxon>
        <taxon>Dikarya</taxon>
        <taxon>Ascomycota</taxon>
        <taxon>Pezizomycotina</taxon>
        <taxon>Sordariomycetes</taxon>
        <taxon>Hypocreomycetidae</taxon>
        <taxon>Hypocreales</taxon>
        <taxon>Clavicipitaceae</taxon>
        <taxon>Moelleriella</taxon>
    </lineage>
</organism>
<feature type="transmembrane region" description="Helical" evidence="7">
    <location>
        <begin position="119"/>
        <end position="139"/>
    </location>
</feature>
<comment type="subcellular location">
    <subcellularLocation>
        <location evidence="1">Membrane</location>
        <topology evidence="1">Multi-pass membrane protein</topology>
    </subcellularLocation>
</comment>
<accession>A0A166PM17</accession>
<keyword evidence="5 7" id="KW-0472">Membrane</keyword>
<feature type="domain" description="Major facilitator superfamily (MFS) profile" evidence="8">
    <location>
        <begin position="55"/>
        <end position="198"/>
    </location>
</feature>
<evidence type="ECO:0000256" key="5">
    <source>
        <dbReference type="ARBA" id="ARBA00023136"/>
    </source>
</evidence>
<dbReference type="GO" id="GO:0022857">
    <property type="term" value="F:transmembrane transporter activity"/>
    <property type="evidence" value="ECO:0007669"/>
    <property type="project" value="InterPro"/>
</dbReference>
<dbReference type="GO" id="GO:0005886">
    <property type="term" value="C:plasma membrane"/>
    <property type="evidence" value="ECO:0007669"/>
    <property type="project" value="TreeGrafter"/>
</dbReference>
<dbReference type="AlphaFoldDB" id="A0A166PM17"/>
<keyword evidence="10" id="KW-1185">Reference proteome</keyword>
<evidence type="ECO:0000256" key="1">
    <source>
        <dbReference type="ARBA" id="ARBA00004141"/>
    </source>
</evidence>
<keyword evidence="3 7" id="KW-0812">Transmembrane</keyword>
<reference evidence="9 10" key="1">
    <citation type="journal article" date="2016" name="Genome Biol. Evol.">
        <title>Divergent and convergent evolution of fungal pathogenicity.</title>
        <authorList>
            <person name="Shang Y."/>
            <person name="Xiao G."/>
            <person name="Zheng P."/>
            <person name="Cen K."/>
            <person name="Zhan S."/>
            <person name="Wang C."/>
        </authorList>
    </citation>
    <scope>NUCLEOTIDE SEQUENCE [LARGE SCALE GENOMIC DNA]</scope>
    <source>
        <strain evidence="9 10">RCEF 2490</strain>
    </source>
</reference>
<dbReference type="InterPro" id="IPR036259">
    <property type="entry name" value="MFS_trans_sf"/>
</dbReference>
<evidence type="ECO:0000256" key="2">
    <source>
        <dbReference type="ARBA" id="ARBA00007520"/>
    </source>
</evidence>
<evidence type="ECO:0000313" key="9">
    <source>
        <dbReference type="EMBL" id="KZZ97690.1"/>
    </source>
</evidence>
<comment type="similarity">
    <text evidence="2">Belongs to the major facilitator superfamily. TCR/Tet family.</text>
</comment>
<dbReference type="PANTHER" id="PTHR23501">
    <property type="entry name" value="MAJOR FACILITATOR SUPERFAMILY"/>
    <property type="match status" value="1"/>
</dbReference>